<dbReference type="RefSeq" id="XP_022395997.1">
    <property type="nucleotide sequence ID" value="XM_022543900.1"/>
</dbReference>
<dbReference type="GeneID" id="34460161"/>
<reference evidence="2" key="1">
    <citation type="journal article" date="2017" name="Genome Biol.">
        <title>Comparative genomics reveals high biological diversity and specific adaptations in the industrially and medically important fungal genus Aspergillus.</title>
        <authorList>
            <person name="de Vries R.P."/>
            <person name="Riley R."/>
            <person name="Wiebenga A."/>
            <person name="Aguilar-Osorio G."/>
            <person name="Amillis S."/>
            <person name="Uchima C.A."/>
            <person name="Anderluh G."/>
            <person name="Asadollahi M."/>
            <person name="Askin M."/>
            <person name="Barry K."/>
            <person name="Battaglia E."/>
            <person name="Bayram O."/>
            <person name="Benocci T."/>
            <person name="Braus-Stromeyer S.A."/>
            <person name="Caldana C."/>
            <person name="Canovas D."/>
            <person name="Cerqueira G.C."/>
            <person name="Chen F."/>
            <person name="Chen W."/>
            <person name="Choi C."/>
            <person name="Clum A."/>
            <person name="Dos Santos R.A."/>
            <person name="Damasio A.R."/>
            <person name="Diallinas G."/>
            <person name="Emri T."/>
            <person name="Fekete E."/>
            <person name="Flipphi M."/>
            <person name="Freyberg S."/>
            <person name="Gallo A."/>
            <person name="Gournas C."/>
            <person name="Habgood R."/>
            <person name="Hainaut M."/>
            <person name="Harispe M.L."/>
            <person name="Henrissat B."/>
            <person name="Hilden K.S."/>
            <person name="Hope R."/>
            <person name="Hossain A."/>
            <person name="Karabika E."/>
            <person name="Karaffa L."/>
            <person name="Karanyi Z."/>
            <person name="Krasevec N."/>
            <person name="Kuo A."/>
            <person name="Kusch H."/>
            <person name="LaButti K."/>
            <person name="Lagendijk E.L."/>
            <person name="Lapidus A."/>
            <person name="Levasseur A."/>
            <person name="Lindquist E."/>
            <person name="Lipzen A."/>
            <person name="Logrieco A.F."/>
            <person name="MacCabe A."/>
            <person name="Maekelae M.R."/>
            <person name="Malavazi I."/>
            <person name="Melin P."/>
            <person name="Meyer V."/>
            <person name="Mielnichuk N."/>
            <person name="Miskei M."/>
            <person name="Molnar A.P."/>
            <person name="Mule G."/>
            <person name="Ngan C.Y."/>
            <person name="Orejas M."/>
            <person name="Orosz E."/>
            <person name="Ouedraogo J.P."/>
            <person name="Overkamp K.M."/>
            <person name="Park H.-S."/>
            <person name="Perrone G."/>
            <person name="Piumi F."/>
            <person name="Punt P.J."/>
            <person name="Ram A.F."/>
            <person name="Ramon A."/>
            <person name="Rauscher S."/>
            <person name="Record E."/>
            <person name="Riano-Pachon D.M."/>
            <person name="Robert V."/>
            <person name="Roehrig J."/>
            <person name="Ruller R."/>
            <person name="Salamov A."/>
            <person name="Salih N.S."/>
            <person name="Samson R.A."/>
            <person name="Sandor E."/>
            <person name="Sanguinetti M."/>
            <person name="Schuetze T."/>
            <person name="Sepcic K."/>
            <person name="Shelest E."/>
            <person name="Sherlock G."/>
            <person name="Sophianopoulou V."/>
            <person name="Squina F.M."/>
            <person name="Sun H."/>
            <person name="Susca A."/>
            <person name="Todd R.B."/>
            <person name="Tsang A."/>
            <person name="Unkles S.E."/>
            <person name="van de Wiele N."/>
            <person name="van Rossen-Uffink D."/>
            <person name="Oliveira J.V."/>
            <person name="Vesth T.C."/>
            <person name="Visser J."/>
            <person name="Yu J.-H."/>
            <person name="Zhou M."/>
            <person name="Andersen M.R."/>
            <person name="Archer D.B."/>
            <person name="Baker S.E."/>
            <person name="Benoit I."/>
            <person name="Brakhage A.A."/>
            <person name="Braus G.H."/>
            <person name="Fischer R."/>
            <person name="Frisvad J.C."/>
            <person name="Goldman G.H."/>
            <person name="Houbraken J."/>
            <person name="Oakley B."/>
            <person name="Pocsi I."/>
            <person name="Scazzocchio C."/>
            <person name="Seiboth B."/>
            <person name="vanKuyk P.A."/>
            <person name="Wortman J."/>
            <person name="Dyer P.S."/>
            <person name="Grigoriev I.V."/>
        </authorList>
    </citation>
    <scope>NUCLEOTIDE SEQUENCE [LARGE SCALE GENOMIC DNA]</scope>
    <source>
        <strain evidence="2">CBS 516.65</strain>
    </source>
</reference>
<name>A0A1L9V5Z7_ASPGL</name>
<dbReference type="Pfam" id="PF11951">
    <property type="entry name" value="Fungal_trans_2"/>
    <property type="match status" value="1"/>
</dbReference>
<organism evidence="1 2">
    <name type="scientific">Aspergillus glaucus CBS 516.65</name>
    <dbReference type="NCBI Taxonomy" id="1160497"/>
    <lineage>
        <taxon>Eukaryota</taxon>
        <taxon>Fungi</taxon>
        <taxon>Dikarya</taxon>
        <taxon>Ascomycota</taxon>
        <taxon>Pezizomycotina</taxon>
        <taxon>Eurotiomycetes</taxon>
        <taxon>Eurotiomycetidae</taxon>
        <taxon>Eurotiales</taxon>
        <taxon>Aspergillaceae</taxon>
        <taxon>Aspergillus</taxon>
        <taxon>Aspergillus subgen. Aspergillus</taxon>
    </lineage>
</organism>
<evidence type="ECO:0000313" key="2">
    <source>
        <dbReference type="Proteomes" id="UP000184300"/>
    </source>
</evidence>
<dbReference type="OrthoDB" id="3031538at2759"/>
<evidence type="ECO:0000313" key="1">
    <source>
        <dbReference type="EMBL" id="OJJ79299.1"/>
    </source>
</evidence>
<dbReference type="Proteomes" id="UP000184300">
    <property type="component" value="Unassembled WGS sequence"/>
</dbReference>
<dbReference type="STRING" id="1160497.A0A1L9V5Z7"/>
<gene>
    <name evidence="1" type="ORF">ASPGLDRAFT_29922</name>
</gene>
<protein>
    <submittedName>
        <fullName evidence="1">Uncharacterized protein</fullName>
    </submittedName>
</protein>
<sequence>MPMLLTPGFGPFFGSAPDTVAVRNTLVLIVDGLLDGNRRLLQYWLENVSQMLVIDPEDNPYSFLALEYISESAALLNVVQSISACHEQYFPPYAPMIALEE</sequence>
<keyword evidence="2" id="KW-1185">Reference proteome</keyword>
<dbReference type="InterPro" id="IPR021858">
    <property type="entry name" value="Fun_TF"/>
</dbReference>
<dbReference type="EMBL" id="KV878919">
    <property type="protein sequence ID" value="OJJ79299.1"/>
    <property type="molecule type" value="Genomic_DNA"/>
</dbReference>
<proteinExistence type="predicted"/>
<dbReference type="VEuPathDB" id="FungiDB:ASPGLDRAFT_29922"/>
<dbReference type="AlphaFoldDB" id="A0A1L9V5Z7"/>
<accession>A0A1L9V5Z7</accession>